<evidence type="ECO:0000313" key="3">
    <source>
        <dbReference type="Proteomes" id="UP000778970"/>
    </source>
</evidence>
<feature type="signal peptide" evidence="1">
    <location>
        <begin position="1"/>
        <end position="20"/>
    </location>
</feature>
<evidence type="ECO:0000256" key="1">
    <source>
        <dbReference type="SAM" id="SignalP"/>
    </source>
</evidence>
<protein>
    <submittedName>
        <fullName evidence="2">Uncharacterized protein</fullName>
    </submittedName>
</protein>
<reference evidence="2" key="2">
    <citation type="journal article" date="2020" name="Microorganisms">
        <title>Osmotic Adaptation and Compatible Solute Biosynthesis of Phototrophic Bacteria as Revealed from Genome Analyses.</title>
        <authorList>
            <person name="Imhoff J.F."/>
            <person name="Rahn T."/>
            <person name="Kunzel S."/>
            <person name="Keller A."/>
            <person name="Neulinger S.C."/>
        </authorList>
    </citation>
    <scope>NUCLEOTIDE SEQUENCE</scope>
    <source>
        <strain evidence="2">DSM 9154</strain>
    </source>
</reference>
<dbReference type="AlphaFoldDB" id="A0A934QG11"/>
<dbReference type="EMBL" id="NRRE01000010">
    <property type="protein sequence ID" value="MBK1696099.1"/>
    <property type="molecule type" value="Genomic_DNA"/>
</dbReference>
<keyword evidence="3" id="KW-1185">Reference proteome</keyword>
<dbReference type="RefSeq" id="WP_051431992.1">
    <property type="nucleotide sequence ID" value="NZ_NRRE01000010.1"/>
</dbReference>
<proteinExistence type="predicted"/>
<reference evidence="2" key="1">
    <citation type="submission" date="2017-08" db="EMBL/GenBank/DDBJ databases">
        <authorList>
            <person name="Imhoff J.F."/>
            <person name="Rahn T."/>
            <person name="Kuenzel S."/>
            <person name="Neulinger S.C."/>
        </authorList>
    </citation>
    <scope>NUCLEOTIDE SEQUENCE</scope>
    <source>
        <strain evidence="2">DSM 9154</strain>
    </source>
</reference>
<evidence type="ECO:0000313" key="2">
    <source>
        <dbReference type="EMBL" id="MBK1696099.1"/>
    </source>
</evidence>
<feature type="chain" id="PRO_5037886909" evidence="1">
    <location>
        <begin position="21"/>
        <end position="372"/>
    </location>
</feature>
<sequence length="372" mass="40701">MPYPRSVILPLILGALLAGAQPSAVGGAPARDAEAQGRRSIETLGERVQFDYRVRRADGDMRTVSFALPAEAYAEARQGLTPLQSDAVKGRLDRQVRRYAEDSRQTWRAGIRARLEALQGTLPDGIEMTYTLDEQRLSWSLKGQGVTQAQVERTGRRLKQQIRRASARLKQQQRRDLRAYAEGVRDELLAKLNYVRDPNLGNLIRPDYAALARGQAGLLQPMARAIARAAGSRDPRRRIDLALALMQQIPYDELRVRGATDGTGFAVPAELLHVNRGDCDSKATALAALMRTLSPEIATAIVLLPGHAVLAADLPVRPGDRTLELDGRTFVLMEPAGPLRLPVGRIAQGSHDLLRKQGVASLVWITGGPQDA</sequence>
<name>A0A934QG11_9PROT</name>
<accession>A0A934QG11</accession>
<comment type="caution">
    <text evidence="2">The sequence shown here is derived from an EMBL/GenBank/DDBJ whole genome shotgun (WGS) entry which is preliminary data.</text>
</comment>
<keyword evidence="1" id="KW-0732">Signal</keyword>
<gene>
    <name evidence="2" type="ORF">CKO21_02420</name>
</gene>
<dbReference type="Proteomes" id="UP000778970">
    <property type="component" value="Unassembled WGS sequence"/>
</dbReference>
<organism evidence="2 3">
    <name type="scientific">Rhodovibrio salinarum</name>
    <dbReference type="NCBI Taxonomy" id="1087"/>
    <lineage>
        <taxon>Bacteria</taxon>
        <taxon>Pseudomonadati</taxon>
        <taxon>Pseudomonadota</taxon>
        <taxon>Alphaproteobacteria</taxon>
        <taxon>Rhodospirillales</taxon>
        <taxon>Rhodovibrionaceae</taxon>
        <taxon>Rhodovibrio</taxon>
    </lineage>
</organism>